<reference evidence="3" key="1">
    <citation type="submission" date="2009-12" db="EMBL/GenBank/DDBJ databases">
        <title>Complete sequence of Treponema primitia strain ZAS-2.</title>
        <authorList>
            <person name="Tetu S.G."/>
            <person name="Matson E."/>
            <person name="Ren Q."/>
            <person name="Seshadri R."/>
            <person name="Elbourne L."/>
            <person name="Hassan K.A."/>
            <person name="Durkin A."/>
            <person name="Radune D."/>
            <person name="Mohamoud Y."/>
            <person name="Shay R."/>
            <person name="Jin S."/>
            <person name="Zhang X."/>
            <person name="Lucey K."/>
            <person name="Ballor N.R."/>
            <person name="Ottesen E."/>
            <person name="Rosenthal R."/>
            <person name="Allen A."/>
            <person name="Leadbetter J.R."/>
            <person name="Paulsen I.T."/>
        </authorList>
    </citation>
    <scope>NUCLEOTIDE SEQUENCE [LARGE SCALE GENOMIC DNA]</scope>
    <source>
        <strain evidence="3">ATCC BAA-887 / DSM 12427 / ZAS-2</strain>
    </source>
</reference>
<accession>F5YQP8</accession>
<protein>
    <submittedName>
        <fullName evidence="2">Uncharacterized protein</fullName>
    </submittedName>
</protein>
<proteinExistence type="predicted"/>
<dbReference type="AlphaFoldDB" id="F5YQP8"/>
<evidence type="ECO:0000313" key="2">
    <source>
        <dbReference type="EMBL" id="AEF83533.1"/>
    </source>
</evidence>
<evidence type="ECO:0000313" key="3">
    <source>
        <dbReference type="Proteomes" id="UP000009223"/>
    </source>
</evidence>
<reference evidence="2 3" key="2">
    <citation type="journal article" date="2011" name="ISME J.">
        <title>RNA-seq reveals cooperative metabolic interactions between two termite-gut spirochete species in co-culture.</title>
        <authorList>
            <person name="Rosenthal A.Z."/>
            <person name="Matson E.G."/>
            <person name="Eldar A."/>
            <person name="Leadbetter J.R."/>
        </authorList>
    </citation>
    <scope>NUCLEOTIDE SEQUENCE [LARGE SCALE GENOMIC DNA]</scope>
    <source>
        <strain evidence="3">ATCC BAA-887 / DSM 12427 / ZAS-2</strain>
    </source>
</reference>
<gene>
    <name evidence="2" type="ordered locus">TREPR_1393</name>
</gene>
<dbReference type="STRING" id="545694.TREPR_1393"/>
<dbReference type="KEGG" id="tpi:TREPR_1393"/>
<organism evidence="2 3">
    <name type="scientific">Treponema primitia (strain ATCC BAA-887 / DSM 12427 / ZAS-2)</name>
    <dbReference type="NCBI Taxonomy" id="545694"/>
    <lineage>
        <taxon>Bacteria</taxon>
        <taxon>Pseudomonadati</taxon>
        <taxon>Spirochaetota</taxon>
        <taxon>Spirochaetia</taxon>
        <taxon>Spirochaetales</taxon>
        <taxon>Treponemataceae</taxon>
        <taxon>Treponema</taxon>
    </lineage>
</organism>
<keyword evidence="1" id="KW-0472">Membrane</keyword>
<dbReference type="Proteomes" id="UP000009223">
    <property type="component" value="Chromosome"/>
</dbReference>
<evidence type="ECO:0000256" key="1">
    <source>
        <dbReference type="SAM" id="Phobius"/>
    </source>
</evidence>
<dbReference type="EMBL" id="CP001843">
    <property type="protein sequence ID" value="AEF83533.1"/>
    <property type="molecule type" value="Genomic_DNA"/>
</dbReference>
<keyword evidence="3" id="KW-1185">Reference proteome</keyword>
<keyword evidence="1" id="KW-0812">Transmembrane</keyword>
<dbReference type="HOGENOM" id="CLU_2670029_0_0_12"/>
<sequence length="75" mass="8427">MKQTYAPGNERGFALLEALFCLYITALLIVFISGSVSLIFRNSSKTFTDGVNIIKDRNISTQASRNPERMMRHGD</sequence>
<feature type="transmembrane region" description="Helical" evidence="1">
    <location>
        <begin position="12"/>
        <end position="40"/>
    </location>
</feature>
<keyword evidence="1" id="KW-1133">Transmembrane helix</keyword>
<name>F5YQP8_TREPZ</name>